<dbReference type="InterPro" id="IPR009081">
    <property type="entry name" value="PP-bd_ACP"/>
</dbReference>
<keyword evidence="3" id="KW-1185">Reference proteome</keyword>
<dbReference type="Pfam" id="PF00550">
    <property type="entry name" value="PP-binding"/>
    <property type="match status" value="1"/>
</dbReference>
<dbReference type="PROSITE" id="PS50075">
    <property type="entry name" value="CARRIER"/>
    <property type="match status" value="1"/>
</dbReference>
<dbReference type="InterPro" id="IPR036736">
    <property type="entry name" value="ACP-like_sf"/>
</dbReference>
<feature type="domain" description="Carrier" evidence="1">
    <location>
        <begin position="4"/>
        <end position="85"/>
    </location>
</feature>
<reference evidence="2 3" key="1">
    <citation type="submission" date="2017-08" db="EMBL/GenBank/DDBJ databases">
        <authorList>
            <person name="de Groot N.N."/>
        </authorList>
    </citation>
    <scope>NUCLEOTIDE SEQUENCE [LARGE SCALE GENOMIC DNA]</scope>
    <source>
        <strain evidence="2 3">USBA 352</strain>
    </source>
</reference>
<dbReference type="AlphaFoldDB" id="A0A285RNW6"/>
<proteinExistence type="predicted"/>
<organism evidence="2 3">
    <name type="scientific">Stappia indica</name>
    <dbReference type="NCBI Taxonomy" id="538381"/>
    <lineage>
        <taxon>Bacteria</taxon>
        <taxon>Pseudomonadati</taxon>
        <taxon>Pseudomonadota</taxon>
        <taxon>Alphaproteobacteria</taxon>
        <taxon>Hyphomicrobiales</taxon>
        <taxon>Stappiaceae</taxon>
        <taxon>Stappia</taxon>
    </lineage>
</organism>
<dbReference type="Gene3D" id="1.10.1200.10">
    <property type="entry name" value="ACP-like"/>
    <property type="match status" value="1"/>
</dbReference>
<evidence type="ECO:0000259" key="1">
    <source>
        <dbReference type="PROSITE" id="PS50075"/>
    </source>
</evidence>
<name>A0A285RNW6_9HYPH</name>
<dbReference type="EMBL" id="OBML01000002">
    <property type="protein sequence ID" value="SOB95776.1"/>
    <property type="molecule type" value="Genomic_DNA"/>
</dbReference>
<protein>
    <submittedName>
        <fullName evidence="2">Acyl carrier protein</fullName>
    </submittedName>
</protein>
<evidence type="ECO:0000313" key="3">
    <source>
        <dbReference type="Proteomes" id="UP000219331"/>
    </source>
</evidence>
<dbReference type="STRING" id="538381.GCA_001696535_03477"/>
<gene>
    <name evidence="2" type="ORF">SAMN05421512_10230</name>
</gene>
<dbReference type="RefSeq" id="WP_139111194.1">
    <property type="nucleotide sequence ID" value="NZ_MBQF01000013.1"/>
</dbReference>
<dbReference type="Proteomes" id="UP000219331">
    <property type="component" value="Unassembled WGS sequence"/>
</dbReference>
<accession>A0A285RNW6</accession>
<sequence length="90" mass="9631">MSAPDLMSVQKNLLAYLMENSGVNVSGGIDPEENLLDSGILDSLGIAEVTEYMEKEFGIAIDEDEITSQNYKTLNALSGFCHSKITSAAA</sequence>
<evidence type="ECO:0000313" key="2">
    <source>
        <dbReference type="EMBL" id="SOB95776.1"/>
    </source>
</evidence>
<dbReference type="SUPFAM" id="SSF47336">
    <property type="entry name" value="ACP-like"/>
    <property type="match status" value="1"/>
</dbReference>